<organism evidence="1 2">
    <name type="scientific">Catonella morbi ATCC 51271</name>
    <dbReference type="NCBI Taxonomy" id="592026"/>
    <lineage>
        <taxon>Bacteria</taxon>
        <taxon>Bacillati</taxon>
        <taxon>Bacillota</taxon>
        <taxon>Clostridia</taxon>
        <taxon>Lachnospirales</taxon>
        <taxon>Lachnospiraceae</taxon>
        <taxon>Catonella</taxon>
    </lineage>
</organism>
<dbReference type="HOGENOM" id="CLU_066201_1_1_9"/>
<dbReference type="Gene3D" id="3.10.450.620">
    <property type="entry name" value="JHP933, nucleotidyltransferase-like core domain"/>
    <property type="match status" value="1"/>
</dbReference>
<evidence type="ECO:0000313" key="2">
    <source>
        <dbReference type="Proteomes" id="UP000018227"/>
    </source>
</evidence>
<dbReference type="OrthoDB" id="9780929at2"/>
<dbReference type="eggNOG" id="COG2253">
    <property type="taxonomic scope" value="Bacteria"/>
</dbReference>
<dbReference type="Proteomes" id="UP000018227">
    <property type="component" value="Unassembled WGS sequence"/>
</dbReference>
<name>V2Y8I5_9FIRM</name>
<dbReference type="STRING" id="592026.GCWU0000282_001154"/>
<dbReference type="AlphaFoldDB" id="V2Y8I5"/>
<evidence type="ECO:0008006" key="3">
    <source>
        <dbReference type="Google" id="ProtNLM"/>
    </source>
</evidence>
<comment type="caution">
    <text evidence="1">The sequence shown here is derived from an EMBL/GenBank/DDBJ whole genome shotgun (WGS) entry which is preliminary data.</text>
</comment>
<accession>V2Y8I5</accession>
<keyword evidence="2" id="KW-1185">Reference proteome</keyword>
<reference evidence="1 2" key="1">
    <citation type="submission" date="2013-06" db="EMBL/GenBank/DDBJ databases">
        <authorList>
            <person name="Weinstock G."/>
            <person name="Sodergren E."/>
            <person name="Clifton S."/>
            <person name="Fulton L."/>
            <person name="Fulton B."/>
            <person name="Courtney L."/>
            <person name="Fronick C."/>
            <person name="Harrison M."/>
            <person name="Strong C."/>
            <person name="Farmer C."/>
            <person name="Delahaunty K."/>
            <person name="Markovic C."/>
            <person name="Hall O."/>
            <person name="Minx P."/>
            <person name="Tomlinson C."/>
            <person name="Mitreva M."/>
            <person name="Nelson J."/>
            <person name="Hou S."/>
            <person name="Wollam A."/>
            <person name="Pepin K.H."/>
            <person name="Johnson M."/>
            <person name="Bhonagiri V."/>
            <person name="Nash W.E."/>
            <person name="Warren W."/>
            <person name="Chinwalla A."/>
            <person name="Mardis E.R."/>
            <person name="Wilson R.K."/>
        </authorList>
    </citation>
    <scope>NUCLEOTIDE SEQUENCE [LARGE SCALE GENOMIC DNA]</scope>
    <source>
        <strain evidence="1 2">ATCC 51271</strain>
    </source>
</reference>
<sequence>MSWYNIYKDEWRSIIETVALEENRMQQMVEKDTIQSMILFELSKSKLPFVFKGGTSLSKVYGLIERFSEDIDLSISRKLTESEKKKTKEIILSVTENLGLKLLNPDDIMSRHSYNRYVFEYESLFRGNRLELIVETSFYQIVYPIEVKKVSSFIGKFCEKRDINLPVPFEAVEVEMRVQALERTFIDKIFAICDYRIQNKQDRISRHLYDIAKIIPQINITTEMTGLVDKVREDRMQSKNNPSAQPDYSIPDILKEIINNNFYESDYNNITKKLLYEDMTYDEAINIGIGKIASMDIFDYRRK</sequence>
<proteinExistence type="predicted"/>
<evidence type="ECO:0000313" key="1">
    <source>
        <dbReference type="EMBL" id="ESL03986.1"/>
    </source>
</evidence>
<dbReference type="Pfam" id="PF08843">
    <property type="entry name" value="AbiEii"/>
    <property type="match status" value="1"/>
</dbReference>
<dbReference type="EMBL" id="ACIL03000007">
    <property type="protein sequence ID" value="ESL03986.1"/>
    <property type="molecule type" value="Genomic_DNA"/>
</dbReference>
<dbReference type="InterPro" id="IPR014942">
    <property type="entry name" value="AbiEii"/>
</dbReference>
<protein>
    <recommendedName>
        <fullName evidence="3">Nucleotidyl transferase, PF08843 family</fullName>
    </recommendedName>
</protein>
<gene>
    <name evidence="1" type="ORF">GCWU0000282_001154</name>
</gene>
<dbReference type="RefSeq" id="WP_023354035.1">
    <property type="nucleotide sequence ID" value="NZ_KI535367.1"/>
</dbReference>